<reference evidence="3 4" key="1">
    <citation type="journal article" date="2017" name="BMC Genomics">
        <title>Comparative genomic and phylogenomic analyses of the Bifidobacteriaceae family.</title>
        <authorList>
            <person name="Lugli G.A."/>
            <person name="Milani C."/>
            <person name="Turroni F."/>
            <person name="Duranti S."/>
            <person name="Mancabelli L."/>
            <person name="Mangifesta M."/>
            <person name="Ferrario C."/>
            <person name="Modesto M."/>
            <person name="Mattarelli P."/>
            <person name="Jiri K."/>
            <person name="van Sinderen D."/>
            <person name="Ventura M."/>
        </authorList>
    </citation>
    <scope>NUCLEOTIDE SEQUENCE [LARGE SCALE GENOMIC DNA]</scope>
    <source>
        <strain evidence="3 4">DSM 24744</strain>
    </source>
</reference>
<evidence type="ECO:0000313" key="4">
    <source>
        <dbReference type="Proteomes" id="UP000216454"/>
    </source>
</evidence>
<feature type="coiled-coil region" evidence="1">
    <location>
        <begin position="177"/>
        <end position="204"/>
    </location>
</feature>
<keyword evidence="2" id="KW-0472">Membrane</keyword>
<name>A0A261F4H2_9BIFI</name>
<dbReference type="Gene3D" id="3.30.565.10">
    <property type="entry name" value="Histidine kinase-like ATPase, C-terminal domain"/>
    <property type="match status" value="1"/>
</dbReference>
<dbReference type="InterPro" id="IPR036890">
    <property type="entry name" value="HATPase_C_sf"/>
</dbReference>
<dbReference type="Proteomes" id="UP000216454">
    <property type="component" value="Unassembled WGS sequence"/>
</dbReference>
<keyword evidence="2" id="KW-1133">Transmembrane helix</keyword>
<dbReference type="EMBL" id="MWWQ01000001">
    <property type="protein sequence ID" value="OZG54020.1"/>
    <property type="molecule type" value="Genomic_DNA"/>
</dbReference>
<proteinExistence type="predicted"/>
<gene>
    <name evidence="3" type="ORF">PSSU_0123</name>
</gene>
<comment type="caution">
    <text evidence="3">The sequence shown here is derived from an EMBL/GenBank/DDBJ whole genome shotgun (WGS) entry which is preliminary data.</text>
</comment>
<feature type="transmembrane region" description="Helical" evidence="2">
    <location>
        <begin position="113"/>
        <end position="134"/>
    </location>
</feature>
<dbReference type="RefSeq" id="WP_094690465.1">
    <property type="nucleotide sequence ID" value="NZ_MWWQ01000001.1"/>
</dbReference>
<keyword evidence="4" id="KW-1185">Reference proteome</keyword>
<evidence type="ECO:0000256" key="1">
    <source>
        <dbReference type="SAM" id="Coils"/>
    </source>
</evidence>
<dbReference type="OrthoDB" id="3233735at2"/>
<dbReference type="AlphaFoldDB" id="A0A261F4H2"/>
<feature type="transmembrane region" description="Helical" evidence="2">
    <location>
        <begin position="146"/>
        <end position="167"/>
    </location>
</feature>
<feature type="transmembrane region" description="Helical" evidence="2">
    <location>
        <begin position="38"/>
        <end position="58"/>
    </location>
</feature>
<keyword evidence="1" id="KW-0175">Coiled coil</keyword>
<sequence length="446" mass="48636">MSNPMMRVENCLMRTVGQKDAGVSGSSIAMHWISGHRIAMKALLAGAIFAATLIELLTDPPRDALAWCFVVVESALIIAFPMSSRLCSLGLAACFALYYMVPTNGGGSEYWGVWLAAAYLGYAMRAWIVALVVLVDGVVYLMRIHLLGLPLSGYVMCALVLAMIAAMGRCMRWRDDAVKAREERAAIRAQERRLQERLEALHKDEEAALEIHDSVTGNLAYLAMVLEVKANQARSDGSVQQDDTERLYLTLSAKVNETLSQVRQVVDFLRNQGTASDALVWGVADTPRVDFSRLLQQEIRCSDAALAQLGFVGQSAVDVPRSMSLTSAAQKEVLSFLREVYTNIGVHGSVPKNHAMAFQGEGDWGKPAGRYMVKIRVDDGKFIIDSSNDADGSERFSSKPHSGMGLELHARAVARLGGSVRYGSNASGWHICMELPLVSESSLTSE</sequence>
<accession>A0A261F4H2</accession>
<feature type="transmembrane region" description="Helical" evidence="2">
    <location>
        <begin position="86"/>
        <end position="101"/>
    </location>
</feature>
<evidence type="ECO:0000313" key="3">
    <source>
        <dbReference type="EMBL" id="OZG54020.1"/>
    </source>
</evidence>
<evidence type="ECO:0000256" key="2">
    <source>
        <dbReference type="SAM" id="Phobius"/>
    </source>
</evidence>
<protein>
    <submittedName>
        <fullName evidence="3">Uncharacterized protein</fullName>
    </submittedName>
</protein>
<organism evidence="3 4">
    <name type="scientific">Pseudoscardovia suis</name>
    <dbReference type="NCBI Taxonomy" id="987063"/>
    <lineage>
        <taxon>Bacteria</taxon>
        <taxon>Bacillati</taxon>
        <taxon>Actinomycetota</taxon>
        <taxon>Actinomycetes</taxon>
        <taxon>Bifidobacteriales</taxon>
        <taxon>Bifidobacteriaceae</taxon>
        <taxon>Pseudoscardovia</taxon>
    </lineage>
</organism>
<keyword evidence="2" id="KW-0812">Transmembrane</keyword>